<organism evidence="2 3">
    <name type="scientific">Microtetraspora fusca</name>
    <dbReference type="NCBI Taxonomy" id="1997"/>
    <lineage>
        <taxon>Bacteria</taxon>
        <taxon>Bacillati</taxon>
        <taxon>Actinomycetota</taxon>
        <taxon>Actinomycetes</taxon>
        <taxon>Streptosporangiales</taxon>
        <taxon>Streptosporangiaceae</taxon>
        <taxon>Microtetraspora</taxon>
    </lineage>
</organism>
<accession>A0ABW6V9I3</accession>
<keyword evidence="1" id="KW-0732">Signal</keyword>
<feature type="signal peptide" evidence="1">
    <location>
        <begin position="1"/>
        <end position="33"/>
    </location>
</feature>
<evidence type="ECO:0000313" key="2">
    <source>
        <dbReference type="EMBL" id="MFF4775800.1"/>
    </source>
</evidence>
<gene>
    <name evidence="2" type="ORF">ACFY05_23390</name>
</gene>
<proteinExistence type="predicted"/>
<reference evidence="2 3" key="1">
    <citation type="submission" date="2024-10" db="EMBL/GenBank/DDBJ databases">
        <title>The Natural Products Discovery Center: Release of the First 8490 Sequenced Strains for Exploring Actinobacteria Biosynthetic Diversity.</title>
        <authorList>
            <person name="Kalkreuter E."/>
            <person name="Kautsar S.A."/>
            <person name="Yang D."/>
            <person name="Bader C.D."/>
            <person name="Teijaro C.N."/>
            <person name="Fluegel L."/>
            <person name="Davis C.M."/>
            <person name="Simpson J.R."/>
            <person name="Lauterbach L."/>
            <person name="Steele A.D."/>
            <person name="Gui C."/>
            <person name="Meng S."/>
            <person name="Li G."/>
            <person name="Viehrig K."/>
            <person name="Ye F."/>
            <person name="Su P."/>
            <person name="Kiefer A.F."/>
            <person name="Nichols A."/>
            <person name="Cepeda A.J."/>
            <person name="Yan W."/>
            <person name="Fan B."/>
            <person name="Jiang Y."/>
            <person name="Adhikari A."/>
            <person name="Zheng C.-J."/>
            <person name="Schuster L."/>
            <person name="Cowan T.M."/>
            <person name="Smanski M.J."/>
            <person name="Chevrette M.G."/>
            <person name="De Carvalho L.P.S."/>
            <person name="Shen B."/>
        </authorList>
    </citation>
    <scope>NUCLEOTIDE SEQUENCE [LARGE SCALE GENOMIC DNA]</scope>
    <source>
        <strain evidence="2 3">NPDC001281</strain>
    </source>
</reference>
<dbReference type="RefSeq" id="WP_387344032.1">
    <property type="nucleotide sequence ID" value="NZ_JBIAXI010000014.1"/>
</dbReference>
<comment type="caution">
    <text evidence="2">The sequence shown here is derived from an EMBL/GenBank/DDBJ whole genome shotgun (WGS) entry which is preliminary data.</text>
</comment>
<keyword evidence="3" id="KW-1185">Reference proteome</keyword>
<dbReference type="Proteomes" id="UP001602119">
    <property type="component" value="Unassembled WGS sequence"/>
</dbReference>
<evidence type="ECO:0000313" key="3">
    <source>
        <dbReference type="Proteomes" id="UP001602119"/>
    </source>
</evidence>
<feature type="chain" id="PRO_5045969890" evidence="1">
    <location>
        <begin position="34"/>
        <end position="76"/>
    </location>
</feature>
<evidence type="ECO:0000256" key="1">
    <source>
        <dbReference type="SAM" id="SignalP"/>
    </source>
</evidence>
<name>A0ABW6V9I3_MICFU</name>
<sequence>MKIGLKRTSRAASVIVAAAAAAGIVLGSGAASAQTVIKTYPYTTEGARACQIDLKLAPAGYYCTTISNPKRYALAH</sequence>
<dbReference type="EMBL" id="JBIAXI010000014">
    <property type="protein sequence ID" value="MFF4775800.1"/>
    <property type="molecule type" value="Genomic_DNA"/>
</dbReference>
<protein>
    <submittedName>
        <fullName evidence="2">Uncharacterized protein</fullName>
    </submittedName>
</protein>